<gene>
    <name evidence="2" type="ORF">HJG54_15300</name>
</gene>
<dbReference type="CDD" id="cd02440">
    <property type="entry name" value="AdoMet_MTases"/>
    <property type="match status" value="1"/>
</dbReference>
<sequence>MNPKNTENTEELEQLRRQFDQAPFPRKPLEAAPDGNPEALFILNLVTPYYLRHRRVTNTEDKLILDAGCGTGFKSLVLAKANPGARIIGIDLSKESINLASERLKYHGFTNVEFHALPIEEVPQLGLEFDYINCDEVLYLLPNPLAGLKAMKSVLKPDGLLRANLHHMYQRAPYFQAQALFRLMGVMHEETELAEKIVIETMEALKDETRLKFESWGPSFRGKPVDSEDLKERLHANQLLAGDKGFTVSDLFNLLAASDLEFVSMVNWRHWDVTELFNEPENLPFFWSVSLAEATVQDKLHVFELLHSVHRLMDFWCTHPGPVGTSVDEWSEADWHSAMVHLHPQLQTPALKTELIQAVQAGKPFEISRDVKLPALTPVLLEASTAACLLPLWEGPQPIQALVERYRQIRPVNPVTLEPTTATTAFQAVRELLNRLDAFLYVLLERR</sequence>
<accession>A0AA97AKZ3</accession>
<feature type="domain" description="Methyltransferase" evidence="1">
    <location>
        <begin position="61"/>
        <end position="167"/>
    </location>
</feature>
<dbReference type="EMBL" id="CP053586">
    <property type="protein sequence ID" value="WNZ24092.1"/>
    <property type="molecule type" value="Genomic_DNA"/>
</dbReference>
<evidence type="ECO:0000259" key="1">
    <source>
        <dbReference type="Pfam" id="PF13847"/>
    </source>
</evidence>
<dbReference type="PANTHER" id="PTHR45128">
    <property type="entry name" value="METHYLTRANSFERASE TYPE 11"/>
    <property type="match status" value="1"/>
</dbReference>
<keyword evidence="2" id="KW-0808">Transferase</keyword>
<dbReference type="InterPro" id="IPR025714">
    <property type="entry name" value="Methyltranfer_dom"/>
</dbReference>
<evidence type="ECO:0000313" key="2">
    <source>
        <dbReference type="EMBL" id="WNZ24092.1"/>
    </source>
</evidence>
<organism evidence="2">
    <name type="scientific">Leptolyngbya sp. NK1-12</name>
    <dbReference type="NCBI Taxonomy" id="2547451"/>
    <lineage>
        <taxon>Bacteria</taxon>
        <taxon>Bacillati</taxon>
        <taxon>Cyanobacteriota</taxon>
        <taxon>Cyanophyceae</taxon>
        <taxon>Leptolyngbyales</taxon>
        <taxon>Leptolyngbyaceae</taxon>
        <taxon>Leptolyngbya group</taxon>
        <taxon>Leptolyngbya</taxon>
    </lineage>
</organism>
<dbReference type="SUPFAM" id="SSF53335">
    <property type="entry name" value="S-adenosyl-L-methionine-dependent methyltransferases"/>
    <property type="match status" value="1"/>
</dbReference>
<dbReference type="InterPro" id="IPR053173">
    <property type="entry name" value="SAM-binding_MTase"/>
</dbReference>
<keyword evidence="2" id="KW-0489">Methyltransferase</keyword>
<protein>
    <submittedName>
        <fullName evidence="2">Methyltransferase domain-containing protein</fullName>
    </submittedName>
</protein>
<name>A0AA97AKZ3_9CYAN</name>
<dbReference type="PANTHER" id="PTHR45128:SF1">
    <property type="entry name" value="S-ADENOSYLMETHIONINE-DEPENDENT METHYLTRANSFERASE RV2258C"/>
    <property type="match status" value="1"/>
</dbReference>
<dbReference type="AlphaFoldDB" id="A0AA97AKZ3"/>
<dbReference type="Pfam" id="PF13847">
    <property type="entry name" value="Methyltransf_31"/>
    <property type="match status" value="1"/>
</dbReference>
<reference evidence="2" key="1">
    <citation type="submission" date="2020-05" db="EMBL/GenBank/DDBJ databases">
        <authorList>
            <person name="Zhu T."/>
            <person name="Keshari N."/>
            <person name="Lu X."/>
        </authorList>
    </citation>
    <scope>NUCLEOTIDE SEQUENCE</scope>
    <source>
        <strain evidence="2">NK1-12</strain>
    </source>
</reference>
<dbReference type="RefSeq" id="WP_316429692.1">
    <property type="nucleotide sequence ID" value="NZ_CP053586.1"/>
</dbReference>
<proteinExistence type="predicted"/>
<dbReference type="GO" id="GO:0032259">
    <property type="term" value="P:methylation"/>
    <property type="evidence" value="ECO:0007669"/>
    <property type="project" value="UniProtKB-KW"/>
</dbReference>
<dbReference type="Gene3D" id="3.40.50.150">
    <property type="entry name" value="Vaccinia Virus protein VP39"/>
    <property type="match status" value="1"/>
</dbReference>
<dbReference type="GO" id="GO:0008168">
    <property type="term" value="F:methyltransferase activity"/>
    <property type="evidence" value="ECO:0007669"/>
    <property type="project" value="UniProtKB-KW"/>
</dbReference>
<dbReference type="InterPro" id="IPR029063">
    <property type="entry name" value="SAM-dependent_MTases_sf"/>
</dbReference>